<keyword evidence="2" id="KW-0675">Receptor</keyword>
<dbReference type="Gene3D" id="1.20.1070.10">
    <property type="entry name" value="Rhodopsin 7-helix transmembrane proteins"/>
    <property type="match status" value="1"/>
</dbReference>
<comment type="caution">
    <text evidence="2">The sequence shown here is derived from an EMBL/GenBank/DDBJ whole genome shotgun (WGS) entry which is preliminary data.</text>
</comment>
<keyword evidence="3" id="KW-1185">Reference proteome</keyword>
<proteinExistence type="predicted"/>
<name>A0AAV3ZQD9_9GAST</name>
<accession>A0AAV3ZQD9</accession>
<sequence>MDARDTNLTQIIFPYNKEFLYTFWILASLAPGIVVFGLCANITNIVVFLKAGVKDNVTTLLLSLSASDLTFLILLSGRVCAFLIKYHDPEWEWPFARDFIETLPYWPAFTFYAFSSYISVWLGVTCCACVAMPLQFKSVFTKSRTVKAVLILFTLAVSFHIPVMSMIRLAWETDSNTNHSFAVVIRQNSESLIRFNDILN</sequence>
<evidence type="ECO:0000313" key="2">
    <source>
        <dbReference type="EMBL" id="GFN96881.1"/>
    </source>
</evidence>
<dbReference type="AlphaFoldDB" id="A0AAV3ZQD9"/>
<reference evidence="2 3" key="1">
    <citation type="journal article" date="2021" name="Elife">
        <title>Chloroplast acquisition without the gene transfer in kleptoplastic sea slugs, Plakobranchus ocellatus.</title>
        <authorList>
            <person name="Maeda T."/>
            <person name="Takahashi S."/>
            <person name="Yoshida T."/>
            <person name="Shimamura S."/>
            <person name="Takaki Y."/>
            <person name="Nagai Y."/>
            <person name="Toyoda A."/>
            <person name="Suzuki Y."/>
            <person name="Arimoto A."/>
            <person name="Ishii H."/>
            <person name="Satoh N."/>
            <person name="Nishiyama T."/>
            <person name="Hasebe M."/>
            <person name="Maruyama T."/>
            <person name="Minagawa J."/>
            <person name="Obokata J."/>
            <person name="Shigenobu S."/>
        </authorList>
    </citation>
    <scope>NUCLEOTIDE SEQUENCE [LARGE SCALE GENOMIC DNA]</scope>
</reference>
<protein>
    <submittedName>
        <fullName evidence="2">Chemosensory receptor c</fullName>
    </submittedName>
</protein>
<dbReference type="SUPFAM" id="SSF81321">
    <property type="entry name" value="Family A G protein-coupled receptor-like"/>
    <property type="match status" value="1"/>
</dbReference>
<keyword evidence="1" id="KW-1133">Transmembrane helix</keyword>
<feature type="transmembrane region" description="Helical" evidence="1">
    <location>
        <begin position="23"/>
        <end position="49"/>
    </location>
</feature>
<dbReference type="EMBL" id="BLXT01002711">
    <property type="protein sequence ID" value="GFN96881.1"/>
    <property type="molecule type" value="Genomic_DNA"/>
</dbReference>
<dbReference type="PANTHER" id="PTHR46641:SF2">
    <property type="entry name" value="FMRFAMIDE RECEPTOR"/>
    <property type="match status" value="1"/>
</dbReference>
<evidence type="ECO:0000256" key="1">
    <source>
        <dbReference type="SAM" id="Phobius"/>
    </source>
</evidence>
<feature type="transmembrane region" description="Helical" evidence="1">
    <location>
        <begin position="148"/>
        <end position="171"/>
    </location>
</feature>
<feature type="transmembrane region" description="Helical" evidence="1">
    <location>
        <begin position="61"/>
        <end position="84"/>
    </location>
</feature>
<gene>
    <name evidence="2" type="ORF">PoB_002338700</name>
</gene>
<feature type="transmembrane region" description="Helical" evidence="1">
    <location>
        <begin position="111"/>
        <end position="136"/>
    </location>
</feature>
<dbReference type="InterPro" id="IPR052954">
    <property type="entry name" value="GPCR-Ligand_Int"/>
</dbReference>
<organism evidence="2 3">
    <name type="scientific">Plakobranchus ocellatus</name>
    <dbReference type="NCBI Taxonomy" id="259542"/>
    <lineage>
        <taxon>Eukaryota</taxon>
        <taxon>Metazoa</taxon>
        <taxon>Spiralia</taxon>
        <taxon>Lophotrochozoa</taxon>
        <taxon>Mollusca</taxon>
        <taxon>Gastropoda</taxon>
        <taxon>Heterobranchia</taxon>
        <taxon>Euthyneura</taxon>
        <taxon>Panpulmonata</taxon>
        <taxon>Sacoglossa</taxon>
        <taxon>Placobranchoidea</taxon>
        <taxon>Plakobranchidae</taxon>
        <taxon>Plakobranchus</taxon>
    </lineage>
</organism>
<dbReference type="Proteomes" id="UP000735302">
    <property type="component" value="Unassembled WGS sequence"/>
</dbReference>
<dbReference type="PANTHER" id="PTHR46641">
    <property type="entry name" value="FMRFAMIDE RECEPTOR-RELATED"/>
    <property type="match status" value="1"/>
</dbReference>
<keyword evidence="1" id="KW-0812">Transmembrane</keyword>
<evidence type="ECO:0000313" key="3">
    <source>
        <dbReference type="Proteomes" id="UP000735302"/>
    </source>
</evidence>
<keyword evidence="1" id="KW-0472">Membrane</keyword>